<gene>
    <name evidence="1" type="ORF">FTUN_8566</name>
</gene>
<dbReference type="AlphaFoldDB" id="A0A6M5Z3D7"/>
<evidence type="ECO:0000313" key="2">
    <source>
        <dbReference type="Proteomes" id="UP000503447"/>
    </source>
</evidence>
<name>A0A6M5Z3D7_9BACT</name>
<sequence>MSDLTSRIQNLEAAEAVSLLSTIARQRVRSHAASEVTPDATLVAELAAAVGTGPAATADEGELAKVCLQLVADDPAMRPVLEQMIENPPAESFSVDPLTLTLGVGALVILQSYIEIERDKNGKWTFKFKKQPMTDTLLGQVISKLGGWLKGA</sequence>
<proteinExistence type="predicted"/>
<organism evidence="1 2">
    <name type="scientific">Frigoriglobus tundricola</name>
    <dbReference type="NCBI Taxonomy" id="2774151"/>
    <lineage>
        <taxon>Bacteria</taxon>
        <taxon>Pseudomonadati</taxon>
        <taxon>Planctomycetota</taxon>
        <taxon>Planctomycetia</taxon>
        <taxon>Gemmatales</taxon>
        <taxon>Gemmataceae</taxon>
        <taxon>Frigoriglobus</taxon>
    </lineage>
</organism>
<dbReference type="RefSeq" id="WP_171475575.1">
    <property type="nucleotide sequence ID" value="NZ_CP053452.2"/>
</dbReference>
<reference evidence="2" key="1">
    <citation type="submission" date="2020-05" db="EMBL/GenBank/DDBJ databases">
        <title>Frigoriglobus tundricola gen. nov., sp. nov., a psychrotolerant cellulolytic planctomycete of the family Gemmataceae with two divergent copies of 16S rRNA gene.</title>
        <authorList>
            <person name="Kulichevskaya I.S."/>
            <person name="Ivanova A.A."/>
            <person name="Naumoff D.G."/>
            <person name="Beletsky A.V."/>
            <person name="Rijpstra W.I.C."/>
            <person name="Sinninghe Damste J.S."/>
            <person name="Mardanov A.V."/>
            <person name="Ravin N.V."/>
            <person name="Dedysh S.N."/>
        </authorList>
    </citation>
    <scope>NUCLEOTIDE SEQUENCE [LARGE SCALE GENOMIC DNA]</scope>
    <source>
        <strain evidence="2">PL17</strain>
    </source>
</reference>
<protein>
    <submittedName>
        <fullName evidence="1">Uncharacterized protein</fullName>
    </submittedName>
</protein>
<evidence type="ECO:0000313" key="1">
    <source>
        <dbReference type="EMBL" id="QJX00928.1"/>
    </source>
</evidence>
<dbReference type="Proteomes" id="UP000503447">
    <property type="component" value="Chromosome"/>
</dbReference>
<dbReference type="KEGG" id="ftj:FTUN_8566"/>
<dbReference type="EMBL" id="CP053452">
    <property type="protein sequence ID" value="QJX00928.1"/>
    <property type="molecule type" value="Genomic_DNA"/>
</dbReference>
<keyword evidence="2" id="KW-1185">Reference proteome</keyword>
<accession>A0A6M5Z3D7</accession>